<accession>A0A0C3DJR0</accession>
<gene>
    <name evidence="2" type="ORF">SCLCIDRAFT_1220477</name>
</gene>
<dbReference type="AlphaFoldDB" id="A0A0C3DJR0"/>
<dbReference type="InParanoid" id="A0A0C3DJR0"/>
<reference evidence="2 3" key="1">
    <citation type="submission" date="2014-04" db="EMBL/GenBank/DDBJ databases">
        <authorList>
            <consortium name="DOE Joint Genome Institute"/>
            <person name="Kuo A."/>
            <person name="Kohler A."/>
            <person name="Nagy L.G."/>
            <person name="Floudas D."/>
            <person name="Copeland A."/>
            <person name="Barry K.W."/>
            <person name="Cichocki N."/>
            <person name="Veneault-Fourrey C."/>
            <person name="LaButti K."/>
            <person name="Lindquist E.A."/>
            <person name="Lipzen A."/>
            <person name="Lundell T."/>
            <person name="Morin E."/>
            <person name="Murat C."/>
            <person name="Sun H."/>
            <person name="Tunlid A."/>
            <person name="Henrissat B."/>
            <person name="Grigoriev I.V."/>
            <person name="Hibbett D.S."/>
            <person name="Martin F."/>
            <person name="Nordberg H.P."/>
            <person name="Cantor M.N."/>
            <person name="Hua S.X."/>
        </authorList>
    </citation>
    <scope>NUCLEOTIDE SEQUENCE [LARGE SCALE GENOMIC DNA]</scope>
    <source>
        <strain evidence="2 3">Foug A</strain>
    </source>
</reference>
<reference evidence="3" key="2">
    <citation type="submission" date="2015-01" db="EMBL/GenBank/DDBJ databases">
        <title>Evolutionary Origins and Diversification of the Mycorrhizal Mutualists.</title>
        <authorList>
            <consortium name="DOE Joint Genome Institute"/>
            <consortium name="Mycorrhizal Genomics Consortium"/>
            <person name="Kohler A."/>
            <person name="Kuo A."/>
            <person name="Nagy L.G."/>
            <person name="Floudas D."/>
            <person name="Copeland A."/>
            <person name="Barry K.W."/>
            <person name="Cichocki N."/>
            <person name="Veneault-Fourrey C."/>
            <person name="LaButti K."/>
            <person name="Lindquist E.A."/>
            <person name="Lipzen A."/>
            <person name="Lundell T."/>
            <person name="Morin E."/>
            <person name="Murat C."/>
            <person name="Riley R."/>
            <person name="Ohm R."/>
            <person name="Sun H."/>
            <person name="Tunlid A."/>
            <person name="Henrissat B."/>
            <person name="Grigoriev I.V."/>
            <person name="Hibbett D.S."/>
            <person name="Martin F."/>
        </authorList>
    </citation>
    <scope>NUCLEOTIDE SEQUENCE [LARGE SCALE GENOMIC DNA]</scope>
    <source>
        <strain evidence="3">Foug A</strain>
    </source>
</reference>
<dbReference type="HOGENOM" id="CLU_2759274_0_0_1"/>
<feature type="region of interest" description="Disordered" evidence="1">
    <location>
        <begin position="20"/>
        <end position="50"/>
    </location>
</feature>
<proteinExistence type="predicted"/>
<name>A0A0C3DJR0_9AGAM</name>
<dbReference type="Proteomes" id="UP000053989">
    <property type="component" value="Unassembled WGS sequence"/>
</dbReference>
<keyword evidence="3" id="KW-1185">Reference proteome</keyword>
<evidence type="ECO:0000256" key="1">
    <source>
        <dbReference type="SAM" id="MobiDB-lite"/>
    </source>
</evidence>
<evidence type="ECO:0000313" key="3">
    <source>
        <dbReference type="Proteomes" id="UP000053989"/>
    </source>
</evidence>
<evidence type="ECO:0000313" key="2">
    <source>
        <dbReference type="EMBL" id="KIM56311.1"/>
    </source>
</evidence>
<protein>
    <submittedName>
        <fullName evidence="2">Uncharacterized protein</fullName>
    </submittedName>
</protein>
<feature type="compositionally biased region" description="Polar residues" evidence="1">
    <location>
        <begin position="24"/>
        <end position="50"/>
    </location>
</feature>
<dbReference type="EMBL" id="KN822119">
    <property type="protein sequence ID" value="KIM56311.1"/>
    <property type="molecule type" value="Genomic_DNA"/>
</dbReference>
<sequence>MVSLNQDNEQGKTVGVIKEFDPLGQNSGSQSECFAANRSTPSARASNTKTMQGIELANQLCDGVKRALGV</sequence>
<organism evidence="2 3">
    <name type="scientific">Scleroderma citrinum Foug A</name>
    <dbReference type="NCBI Taxonomy" id="1036808"/>
    <lineage>
        <taxon>Eukaryota</taxon>
        <taxon>Fungi</taxon>
        <taxon>Dikarya</taxon>
        <taxon>Basidiomycota</taxon>
        <taxon>Agaricomycotina</taxon>
        <taxon>Agaricomycetes</taxon>
        <taxon>Agaricomycetidae</taxon>
        <taxon>Boletales</taxon>
        <taxon>Sclerodermatineae</taxon>
        <taxon>Sclerodermataceae</taxon>
        <taxon>Scleroderma</taxon>
    </lineage>
</organism>